<protein>
    <submittedName>
        <fullName evidence="1">Uncharacterized protein</fullName>
    </submittedName>
</protein>
<dbReference type="EMBL" id="GBXM01059514">
    <property type="protein sequence ID" value="JAH49063.1"/>
    <property type="molecule type" value="Transcribed_RNA"/>
</dbReference>
<dbReference type="AlphaFoldDB" id="A0A0E9T8I5"/>
<proteinExistence type="predicted"/>
<evidence type="ECO:0000313" key="1">
    <source>
        <dbReference type="EMBL" id="JAH49063.1"/>
    </source>
</evidence>
<reference evidence="1" key="2">
    <citation type="journal article" date="2015" name="Fish Shellfish Immunol.">
        <title>Early steps in the European eel (Anguilla anguilla)-Vibrio vulnificus interaction in the gills: Role of the RtxA13 toxin.</title>
        <authorList>
            <person name="Callol A."/>
            <person name="Pajuelo D."/>
            <person name="Ebbesson L."/>
            <person name="Teles M."/>
            <person name="MacKenzie S."/>
            <person name="Amaro C."/>
        </authorList>
    </citation>
    <scope>NUCLEOTIDE SEQUENCE</scope>
</reference>
<name>A0A0E9T8I5_ANGAN</name>
<organism evidence="1">
    <name type="scientific">Anguilla anguilla</name>
    <name type="common">European freshwater eel</name>
    <name type="synonym">Muraena anguilla</name>
    <dbReference type="NCBI Taxonomy" id="7936"/>
    <lineage>
        <taxon>Eukaryota</taxon>
        <taxon>Metazoa</taxon>
        <taxon>Chordata</taxon>
        <taxon>Craniata</taxon>
        <taxon>Vertebrata</taxon>
        <taxon>Euteleostomi</taxon>
        <taxon>Actinopterygii</taxon>
        <taxon>Neopterygii</taxon>
        <taxon>Teleostei</taxon>
        <taxon>Anguilliformes</taxon>
        <taxon>Anguillidae</taxon>
        <taxon>Anguilla</taxon>
    </lineage>
</organism>
<accession>A0A0E9T8I5</accession>
<reference evidence="1" key="1">
    <citation type="submission" date="2014-11" db="EMBL/GenBank/DDBJ databases">
        <authorList>
            <person name="Amaro Gonzalez C."/>
        </authorList>
    </citation>
    <scope>NUCLEOTIDE SEQUENCE</scope>
</reference>
<sequence>MVFLGLKPHPFPPIDSADHYGRTVIILVSSDQRTLL</sequence>